<organism evidence="2 3">
    <name type="scientific">Bacillus thuringiensis</name>
    <dbReference type="NCBI Taxonomy" id="1428"/>
    <lineage>
        <taxon>Bacteria</taxon>
        <taxon>Bacillati</taxon>
        <taxon>Bacillota</taxon>
        <taxon>Bacilli</taxon>
        <taxon>Bacillales</taxon>
        <taxon>Bacillaceae</taxon>
        <taxon>Bacillus</taxon>
        <taxon>Bacillus cereus group</taxon>
    </lineage>
</organism>
<proteinExistence type="predicted"/>
<dbReference type="PROSITE" id="PS51996">
    <property type="entry name" value="TR_MART"/>
    <property type="match status" value="1"/>
</dbReference>
<dbReference type="GO" id="GO:0005576">
    <property type="term" value="C:extracellular region"/>
    <property type="evidence" value="ECO:0007669"/>
    <property type="project" value="InterPro"/>
</dbReference>
<dbReference type="Pfam" id="PF03496">
    <property type="entry name" value="ADPrib_exo_Tox"/>
    <property type="match status" value="1"/>
</dbReference>
<dbReference type="EMBL" id="NVCO01000039">
    <property type="protein sequence ID" value="PFT45870.1"/>
    <property type="molecule type" value="Genomic_DNA"/>
</dbReference>
<dbReference type="SUPFAM" id="SSF56399">
    <property type="entry name" value="ADP-ribosylation"/>
    <property type="match status" value="1"/>
</dbReference>
<accession>A0A9X7FVV3</accession>
<evidence type="ECO:0000259" key="1">
    <source>
        <dbReference type="Pfam" id="PF03496"/>
    </source>
</evidence>
<reference evidence="2 3" key="1">
    <citation type="submission" date="2017-09" db="EMBL/GenBank/DDBJ databases">
        <title>Large-scale bioinformatics analysis of Bacillus genomes uncovers conserved roles of natural products in bacterial physiology.</title>
        <authorList>
            <consortium name="Agbiome Team Llc"/>
            <person name="Bleich R.M."/>
            <person name="Grubbs K.J."/>
            <person name="Santa Maria K.C."/>
            <person name="Allen S.E."/>
            <person name="Farag S."/>
            <person name="Shank E.A."/>
            <person name="Bowers A."/>
        </authorList>
    </citation>
    <scope>NUCLEOTIDE SEQUENCE [LARGE SCALE GENOMIC DNA]</scope>
    <source>
        <strain evidence="2 3">AFS065400</strain>
    </source>
</reference>
<sequence length="256" mass="28903">MYINKLLKWLLYIGITICTLVPTGNSITSAEGIDIDTKQNSIFELYGDEWLSTLTTDEKRAITYYTGPNYADINYYLRSQQQELLPESSVSKMELDTKINLIDSAINKAVLKEDITVYRNTGEQEFQEAKYFLQPIWGPDFNSVEGISNFEEYIKKAIALVQKNINKTYTALAYTSTSLQTGVAFGRSAIRMEIKVSKGTHAPYIDSISNYKGEKEVLLPRGSHFKITGASTVQERGQNTLIIRATLIDSVEKFSK</sequence>
<name>A0A9X7FVV3_BACTU</name>
<feature type="domain" description="ADP ribosyltransferase" evidence="1">
    <location>
        <begin position="48"/>
        <end position="248"/>
    </location>
</feature>
<dbReference type="AlphaFoldDB" id="A0A9X7FVV3"/>
<comment type="caution">
    <text evidence="2">The sequence shown here is derived from an EMBL/GenBank/DDBJ whole genome shotgun (WGS) entry which is preliminary data.</text>
</comment>
<dbReference type="Gene3D" id="3.90.176.10">
    <property type="entry name" value="Toxin ADP-ribosyltransferase, Chain A, domain 1"/>
    <property type="match status" value="1"/>
</dbReference>
<dbReference type="Proteomes" id="UP000226106">
    <property type="component" value="Unassembled WGS sequence"/>
</dbReference>
<dbReference type="InterPro" id="IPR003540">
    <property type="entry name" value="ADP-ribosyltransferase"/>
</dbReference>
<protein>
    <recommendedName>
        <fullName evidence="1">ADP ribosyltransferase domain-containing protein</fullName>
    </recommendedName>
</protein>
<evidence type="ECO:0000313" key="3">
    <source>
        <dbReference type="Proteomes" id="UP000226106"/>
    </source>
</evidence>
<evidence type="ECO:0000313" key="2">
    <source>
        <dbReference type="EMBL" id="PFT45870.1"/>
    </source>
</evidence>
<dbReference type="RefSeq" id="WP_098640568.1">
    <property type="nucleotide sequence ID" value="NZ_NVCO01000039.1"/>
</dbReference>
<gene>
    <name evidence="2" type="ORF">COK72_13890</name>
</gene>